<accession>A0ABV5N9W2</accession>
<dbReference type="Proteomes" id="UP001589709">
    <property type="component" value="Unassembled WGS sequence"/>
</dbReference>
<evidence type="ECO:0000313" key="3">
    <source>
        <dbReference type="Proteomes" id="UP001589709"/>
    </source>
</evidence>
<feature type="region of interest" description="Disordered" evidence="1">
    <location>
        <begin position="119"/>
        <end position="164"/>
    </location>
</feature>
<dbReference type="EMBL" id="JBHMCY010000090">
    <property type="protein sequence ID" value="MFB9467085.1"/>
    <property type="molecule type" value="Genomic_DNA"/>
</dbReference>
<sequence>MMKFAKDHGKRMVVSESGLMNLTDDAGNTSGLEPVRGALWTERLFGLLDCRGPVPNLPGTHDLSGAITTATYVNLDVRYGWDGIADGSFDFPPDSAWFADGRLSRYTEARAAFRRGLAEHGSGSGCWAAHSTRPRRGSTAPAGAARAVRTTAARPCGARSPPRR</sequence>
<dbReference type="RefSeq" id="WP_381350203.1">
    <property type="nucleotide sequence ID" value="NZ_JBHMCY010000090.1"/>
</dbReference>
<feature type="compositionally biased region" description="Low complexity" evidence="1">
    <location>
        <begin position="137"/>
        <end position="155"/>
    </location>
</feature>
<reference evidence="2 3" key="1">
    <citation type="submission" date="2024-09" db="EMBL/GenBank/DDBJ databases">
        <authorList>
            <person name="Sun Q."/>
            <person name="Mori K."/>
        </authorList>
    </citation>
    <scope>NUCLEOTIDE SEQUENCE [LARGE SCALE GENOMIC DNA]</scope>
    <source>
        <strain evidence="2 3">JCM 6917</strain>
    </source>
</reference>
<proteinExistence type="predicted"/>
<keyword evidence="3" id="KW-1185">Reference proteome</keyword>
<evidence type="ECO:0000313" key="2">
    <source>
        <dbReference type="EMBL" id="MFB9467085.1"/>
    </source>
</evidence>
<protein>
    <submittedName>
        <fullName evidence="2">Uncharacterized protein</fullName>
    </submittedName>
</protein>
<comment type="caution">
    <text evidence="2">The sequence shown here is derived from an EMBL/GenBank/DDBJ whole genome shotgun (WGS) entry which is preliminary data.</text>
</comment>
<evidence type="ECO:0000256" key="1">
    <source>
        <dbReference type="SAM" id="MobiDB-lite"/>
    </source>
</evidence>
<gene>
    <name evidence="2" type="ORF">ACFF45_31465</name>
</gene>
<name>A0ABV5N9W2_9ACTN</name>
<organism evidence="2 3">
    <name type="scientific">Streptomyces cinereospinus</name>
    <dbReference type="NCBI Taxonomy" id="285561"/>
    <lineage>
        <taxon>Bacteria</taxon>
        <taxon>Bacillati</taxon>
        <taxon>Actinomycetota</taxon>
        <taxon>Actinomycetes</taxon>
        <taxon>Kitasatosporales</taxon>
        <taxon>Streptomycetaceae</taxon>
        <taxon>Streptomyces</taxon>
    </lineage>
</organism>